<dbReference type="RefSeq" id="WP_201347182.1">
    <property type="nucleotide sequence ID" value="NZ_AP014546.1"/>
</dbReference>
<dbReference type="AlphaFoldDB" id="A0A7R6SWQ2"/>
<sequence>MKNLKLDPNKIQDELIDLEQKLQSSYETLKGISHIDVAQSQAVEIFAQDKLKLLYFSGNKAVETRCKTPLLITYALVNRWYMIDLEPKKSLLKTLNSLGLDVYVIDWGYPDPADRFNDLDDYINEYINNCVDQVCLHAQVKKTNLLGICQGGTLSLCYTAIYGDKISNLITMVTPVDFQTETNLLSLLARSVDVDLAVSTYGNIPGEMLNDSYNSLMPMRLGIQKNLGMPNHLHDAESALSFLRMEKWIYDSPDQAGEAFREFIKWFFQENRLIKNQLSIGEYPVRLANITQPVLNIFGSYDHLVPPDASIALRQYIGSKDYQEEEVKAGHIGVFVSGKSQAIVPKKINDWLLERD</sequence>
<evidence type="ECO:0000259" key="7">
    <source>
        <dbReference type="Pfam" id="PF00561"/>
    </source>
</evidence>
<dbReference type="InterPro" id="IPR051321">
    <property type="entry name" value="PHA/PHB_synthase"/>
</dbReference>
<dbReference type="Proteomes" id="UP000595332">
    <property type="component" value="Chromosome"/>
</dbReference>
<reference evidence="8 9" key="1">
    <citation type="journal article" date="2008" name="Int. J. Syst. Evol. Microbiol.">
        <title>Neptunomonas japonica sp. nov., an Osedax japonicus symbiont-like bacterium isolated from sediment adjacent to sperm whale carcasses off Kagoshima, Japan.</title>
        <authorList>
            <person name="Miyazaki M."/>
            <person name="Nogi Y."/>
            <person name="Fujiwara Y."/>
            <person name="Kawato M."/>
            <person name="Kubokawa K."/>
            <person name="Horikoshi K."/>
        </authorList>
    </citation>
    <scope>NUCLEOTIDE SEQUENCE [LARGE SCALE GENOMIC DNA]</scope>
    <source>
        <strain evidence="8 9">JAMM 1380</strain>
    </source>
</reference>
<accession>A0A7R6SWQ2</accession>
<evidence type="ECO:0000313" key="9">
    <source>
        <dbReference type="Proteomes" id="UP000595332"/>
    </source>
</evidence>
<dbReference type="InterPro" id="IPR000073">
    <property type="entry name" value="AB_hydrolase_1"/>
</dbReference>
<evidence type="ECO:0000256" key="3">
    <source>
        <dbReference type="ARBA" id="ARBA00022679"/>
    </source>
</evidence>
<evidence type="ECO:0000313" key="8">
    <source>
        <dbReference type="EMBL" id="BBB29957.1"/>
    </source>
</evidence>
<evidence type="ECO:0000256" key="2">
    <source>
        <dbReference type="ARBA" id="ARBA00019065"/>
    </source>
</evidence>
<gene>
    <name evidence="8" type="ORF">NEJAP_2007</name>
</gene>
<evidence type="ECO:0000256" key="4">
    <source>
        <dbReference type="ARBA" id="ARBA00022752"/>
    </source>
</evidence>
<keyword evidence="9" id="KW-1185">Reference proteome</keyword>
<dbReference type="SUPFAM" id="SSF53474">
    <property type="entry name" value="alpha/beta-Hydrolases"/>
    <property type="match status" value="1"/>
</dbReference>
<feature type="domain" description="AB hydrolase-1" evidence="7">
    <location>
        <begin position="88"/>
        <end position="335"/>
    </location>
</feature>
<evidence type="ECO:0000256" key="1">
    <source>
        <dbReference type="ARBA" id="ARBA00004683"/>
    </source>
</evidence>
<name>A0A7R6SWQ2_9GAMM</name>
<dbReference type="KEGG" id="njp:NEJAP_2007"/>
<dbReference type="UniPathway" id="UPA00917"/>
<dbReference type="Pfam" id="PF00561">
    <property type="entry name" value="Abhydrolase_1"/>
    <property type="match status" value="1"/>
</dbReference>
<dbReference type="PANTHER" id="PTHR36837:SF2">
    <property type="entry name" value="POLY(3-HYDROXYALKANOATE) POLYMERASE SUBUNIT PHAC"/>
    <property type="match status" value="1"/>
</dbReference>
<dbReference type="InterPro" id="IPR029058">
    <property type="entry name" value="AB_hydrolase_fold"/>
</dbReference>
<dbReference type="GO" id="GO:0042619">
    <property type="term" value="P:poly-hydroxybutyrate biosynthetic process"/>
    <property type="evidence" value="ECO:0007669"/>
    <property type="project" value="UniProtKB-KW"/>
</dbReference>
<dbReference type="InterPro" id="IPR010125">
    <property type="entry name" value="PHA_synth_III_C"/>
</dbReference>
<dbReference type="PANTHER" id="PTHR36837">
    <property type="entry name" value="POLY(3-HYDROXYALKANOATE) POLYMERASE SUBUNIT PHAC"/>
    <property type="match status" value="1"/>
</dbReference>
<dbReference type="NCBIfam" id="TIGR01836">
    <property type="entry name" value="PHA_synth_III_C"/>
    <property type="match status" value="1"/>
</dbReference>
<evidence type="ECO:0000256" key="5">
    <source>
        <dbReference type="ARBA" id="ARBA00023315"/>
    </source>
</evidence>
<dbReference type="GO" id="GO:0016746">
    <property type="term" value="F:acyltransferase activity"/>
    <property type="evidence" value="ECO:0007669"/>
    <property type="project" value="UniProtKB-KW"/>
</dbReference>
<protein>
    <recommendedName>
        <fullName evidence="2">Poly(3-hydroxyalkanoate) polymerase subunit PhaC</fullName>
    </recommendedName>
    <alternativeName>
        <fullName evidence="6">PHB synthase subunit PhaC</fullName>
    </alternativeName>
</protein>
<dbReference type="Gene3D" id="3.40.50.1820">
    <property type="entry name" value="alpha/beta hydrolase"/>
    <property type="match status" value="1"/>
</dbReference>
<comment type="pathway">
    <text evidence="1">Biopolymer metabolism; poly-(R)-3-hydroxybutanoate biosynthesis.</text>
</comment>
<organism evidence="8 9">
    <name type="scientific">Neptunomonas japonica JAMM 1380</name>
    <dbReference type="NCBI Taxonomy" id="1441457"/>
    <lineage>
        <taxon>Bacteria</taxon>
        <taxon>Pseudomonadati</taxon>
        <taxon>Pseudomonadota</taxon>
        <taxon>Gammaproteobacteria</taxon>
        <taxon>Oceanospirillales</taxon>
        <taxon>Oceanospirillaceae</taxon>
        <taxon>Neptunomonas</taxon>
    </lineage>
</organism>
<evidence type="ECO:0000256" key="6">
    <source>
        <dbReference type="ARBA" id="ARBA00033356"/>
    </source>
</evidence>
<keyword evidence="4" id="KW-0583">PHB biosynthesis</keyword>
<dbReference type="EMBL" id="AP014546">
    <property type="protein sequence ID" value="BBB29957.1"/>
    <property type="molecule type" value="Genomic_DNA"/>
</dbReference>
<keyword evidence="3 8" id="KW-0808">Transferase</keyword>
<keyword evidence="5 8" id="KW-0012">Acyltransferase</keyword>
<proteinExistence type="predicted"/>